<evidence type="ECO:0000256" key="1">
    <source>
        <dbReference type="ARBA" id="ARBA00004613"/>
    </source>
</evidence>
<dbReference type="Proteomes" id="UP000308730">
    <property type="component" value="Unassembled WGS sequence"/>
</dbReference>
<dbReference type="SUPFAM" id="SSF50685">
    <property type="entry name" value="Barwin-like endoglucanases"/>
    <property type="match status" value="1"/>
</dbReference>
<dbReference type="GO" id="GO:0005576">
    <property type="term" value="C:extracellular region"/>
    <property type="evidence" value="ECO:0007669"/>
    <property type="project" value="UniProtKB-SubCell"/>
</dbReference>
<sequence>MQFTTIILFLTMFVSAIFATTVSYDNTYDNASGDLHTVACSDGTNGLLTKHFTTFSSLPDFPNIGGSSVVAGWNSANCGTCWQLTYSGTGNSINILVIDHADDGLNISQEALDNLTNGQAVALGRIDATVTQVDASQCGL</sequence>
<proteinExistence type="inferred from homology"/>
<organism evidence="5 6">
    <name type="scientific">Antrodiella citrinella</name>
    <dbReference type="NCBI Taxonomy" id="2447956"/>
    <lineage>
        <taxon>Eukaryota</taxon>
        <taxon>Fungi</taxon>
        <taxon>Dikarya</taxon>
        <taxon>Basidiomycota</taxon>
        <taxon>Agaricomycotina</taxon>
        <taxon>Agaricomycetes</taxon>
        <taxon>Polyporales</taxon>
        <taxon>Steccherinaceae</taxon>
        <taxon>Antrodiella</taxon>
    </lineage>
</organism>
<dbReference type="EMBL" id="SGPM01000215">
    <property type="protein sequence ID" value="THH27925.1"/>
    <property type="molecule type" value="Genomic_DNA"/>
</dbReference>
<dbReference type="Gene3D" id="2.40.40.10">
    <property type="entry name" value="RlpA-like domain"/>
    <property type="match status" value="1"/>
</dbReference>
<dbReference type="OrthoDB" id="4898945at2759"/>
<protein>
    <recommendedName>
        <fullName evidence="7">Cerato-platanin</fullName>
    </recommendedName>
</protein>
<keyword evidence="4" id="KW-0732">Signal</keyword>
<dbReference type="CDD" id="cd22778">
    <property type="entry name" value="DPBB_CEPL-like"/>
    <property type="match status" value="1"/>
</dbReference>
<evidence type="ECO:0000313" key="6">
    <source>
        <dbReference type="Proteomes" id="UP000308730"/>
    </source>
</evidence>
<evidence type="ECO:0000313" key="5">
    <source>
        <dbReference type="EMBL" id="THH27925.1"/>
    </source>
</evidence>
<evidence type="ECO:0000256" key="2">
    <source>
        <dbReference type="ARBA" id="ARBA00010421"/>
    </source>
</evidence>
<gene>
    <name evidence="5" type="ORF">EUX98_g6271</name>
</gene>
<keyword evidence="3" id="KW-0964">Secreted</keyword>
<comment type="subcellular location">
    <subcellularLocation>
        <location evidence="1">Secreted</location>
    </subcellularLocation>
</comment>
<evidence type="ECO:0000256" key="3">
    <source>
        <dbReference type="ARBA" id="ARBA00022525"/>
    </source>
</evidence>
<comment type="caution">
    <text evidence="5">The sequence shown here is derived from an EMBL/GenBank/DDBJ whole genome shotgun (WGS) entry which is preliminary data.</text>
</comment>
<dbReference type="InterPro" id="IPR010829">
    <property type="entry name" value="Cerato-platanin"/>
</dbReference>
<evidence type="ECO:0008006" key="7">
    <source>
        <dbReference type="Google" id="ProtNLM"/>
    </source>
</evidence>
<dbReference type="AlphaFoldDB" id="A0A4S4MQA8"/>
<feature type="chain" id="PRO_5020739759" description="Cerato-platanin" evidence="4">
    <location>
        <begin position="20"/>
        <end position="140"/>
    </location>
</feature>
<name>A0A4S4MQA8_9APHY</name>
<accession>A0A4S4MQA8</accession>
<dbReference type="InterPro" id="IPR036908">
    <property type="entry name" value="RlpA-like_sf"/>
</dbReference>
<dbReference type="Pfam" id="PF07249">
    <property type="entry name" value="Cerato-platanin"/>
    <property type="match status" value="1"/>
</dbReference>
<keyword evidence="6" id="KW-1185">Reference proteome</keyword>
<comment type="similarity">
    <text evidence="2">Belongs to the cerato-platanin family.</text>
</comment>
<reference evidence="5 6" key="1">
    <citation type="submission" date="2019-02" db="EMBL/GenBank/DDBJ databases">
        <title>Genome sequencing of the rare red list fungi Antrodiella citrinella (Flaviporus citrinellus).</title>
        <authorList>
            <person name="Buettner E."/>
            <person name="Kellner H."/>
        </authorList>
    </citation>
    <scope>NUCLEOTIDE SEQUENCE [LARGE SCALE GENOMIC DNA]</scope>
    <source>
        <strain evidence="5 6">DSM 108506</strain>
    </source>
</reference>
<feature type="signal peptide" evidence="4">
    <location>
        <begin position="1"/>
        <end position="19"/>
    </location>
</feature>
<evidence type="ECO:0000256" key="4">
    <source>
        <dbReference type="SAM" id="SignalP"/>
    </source>
</evidence>